<accession>A0ABD2YG57</accession>
<organism evidence="2 3">
    <name type="scientific">Cinchona calisaya</name>
    <dbReference type="NCBI Taxonomy" id="153742"/>
    <lineage>
        <taxon>Eukaryota</taxon>
        <taxon>Viridiplantae</taxon>
        <taxon>Streptophyta</taxon>
        <taxon>Embryophyta</taxon>
        <taxon>Tracheophyta</taxon>
        <taxon>Spermatophyta</taxon>
        <taxon>Magnoliopsida</taxon>
        <taxon>eudicotyledons</taxon>
        <taxon>Gunneridae</taxon>
        <taxon>Pentapetalae</taxon>
        <taxon>asterids</taxon>
        <taxon>lamiids</taxon>
        <taxon>Gentianales</taxon>
        <taxon>Rubiaceae</taxon>
        <taxon>Cinchonoideae</taxon>
        <taxon>Cinchoneae</taxon>
        <taxon>Cinchona</taxon>
    </lineage>
</organism>
<gene>
    <name evidence="2" type="ORF">ACH5RR_031749</name>
</gene>
<dbReference type="InterPro" id="IPR006527">
    <property type="entry name" value="F-box-assoc_dom_typ1"/>
</dbReference>
<dbReference type="PANTHER" id="PTHR31672:SF13">
    <property type="entry name" value="F-BOX PROTEIN CPR30-LIKE"/>
    <property type="match status" value="1"/>
</dbReference>
<dbReference type="InterPro" id="IPR011043">
    <property type="entry name" value="Gal_Oxase/kelch_b-propeller"/>
</dbReference>
<evidence type="ECO:0000313" key="3">
    <source>
        <dbReference type="Proteomes" id="UP001630127"/>
    </source>
</evidence>
<sequence>MAMRKEDKMKIGRYAARPLSETNFYQEDLEALPDLPQEIIIEILSRLPVRSLVKFRCVSKSWSSIISSPSFIKTHLKISSNSRKYANKSLVFGHTNSPSKLYTCYLYSILSENSTANTMEIDPPLRMQGHQLSFVGCCNGLVCILNSRDILVLWNPSTRKSKQLPYSPNHGNHGYFAYGFGYDESHDDYKVVEICNICYQPFSFETPVNVYSLVTNSWRRIQDYLGPFVSPRSCVFMNNALHWPVARSNHDKVTRSILSFNMAEETYQQIPVFKLENRYFGWSIGILEECLVTCEYCEFWTEVWALKEYGVKESWTKLFTIPLSFEDTILPLLVIENSGIVVKCGLGIMLYNSQDKSAKHWELPALGNSLKTAAATYIESLVSPDTEDELGA</sequence>
<evidence type="ECO:0000313" key="2">
    <source>
        <dbReference type="EMBL" id="KAL3506367.1"/>
    </source>
</evidence>
<evidence type="ECO:0000259" key="1">
    <source>
        <dbReference type="PROSITE" id="PS50181"/>
    </source>
</evidence>
<dbReference type="PANTHER" id="PTHR31672">
    <property type="entry name" value="BNACNNG10540D PROTEIN"/>
    <property type="match status" value="1"/>
</dbReference>
<dbReference type="SUPFAM" id="SSF81383">
    <property type="entry name" value="F-box domain"/>
    <property type="match status" value="1"/>
</dbReference>
<dbReference type="Pfam" id="PF07734">
    <property type="entry name" value="FBA_1"/>
    <property type="match status" value="1"/>
</dbReference>
<dbReference type="Pfam" id="PF00646">
    <property type="entry name" value="F-box"/>
    <property type="match status" value="1"/>
</dbReference>
<dbReference type="NCBIfam" id="TIGR01640">
    <property type="entry name" value="F_box_assoc_1"/>
    <property type="match status" value="1"/>
</dbReference>
<dbReference type="InterPro" id="IPR050796">
    <property type="entry name" value="SCF_F-box_component"/>
</dbReference>
<dbReference type="Proteomes" id="UP001630127">
    <property type="component" value="Unassembled WGS sequence"/>
</dbReference>
<feature type="domain" description="F-box" evidence="1">
    <location>
        <begin position="29"/>
        <end position="75"/>
    </location>
</feature>
<proteinExistence type="predicted"/>
<dbReference type="Gene3D" id="1.20.1280.50">
    <property type="match status" value="1"/>
</dbReference>
<dbReference type="InterPro" id="IPR036047">
    <property type="entry name" value="F-box-like_dom_sf"/>
</dbReference>
<reference evidence="2 3" key="1">
    <citation type="submission" date="2024-11" db="EMBL/GenBank/DDBJ databases">
        <title>A near-complete genome assembly of Cinchona calisaya.</title>
        <authorList>
            <person name="Lian D.C."/>
            <person name="Zhao X.W."/>
            <person name="Wei L."/>
        </authorList>
    </citation>
    <scope>NUCLEOTIDE SEQUENCE [LARGE SCALE GENOMIC DNA]</scope>
    <source>
        <tissue evidence="2">Nenye</tissue>
    </source>
</reference>
<dbReference type="InterPro" id="IPR001810">
    <property type="entry name" value="F-box_dom"/>
</dbReference>
<protein>
    <recommendedName>
        <fullName evidence="1">F-box domain-containing protein</fullName>
    </recommendedName>
</protein>
<keyword evidence="3" id="KW-1185">Reference proteome</keyword>
<dbReference type="SUPFAM" id="SSF50965">
    <property type="entry name" value="Galactose oxidase, central domain"/>
    <property type="match status" value="1"/>
</dbReference>
<dbReference type="AlphaFoldDB" id="A0ABD2YG57"/>
<dbReference type="PROSITE" id="PS50181">
    <property type="entry name" value="FBOX"/>
    <property type="match status" value="1"/>
</dbReference>
<name>A0ABD2YG57_9GENT</name>
<dbReference type="EMBL" id="JBJUIK010000013">
    <property type="protein sequence ID" value="KAL3506367.1"/>
    <property type="molecule type" value="Genomic_DNA"/>
</dbReference>
<dbReference type="SMART" id="SM00256">
    <property type="entry name" value="FBOX"/>
    <property type="match status" value="1"/>
</dbReference>
<comment type="caution">
    <text evidence="2">The sequence shown here is derived from an EMBL/GenBank/DDBJ whole genome shotgun (WGS) entry which is preliminary data.</text>
</comment>
<dbReference type="InterPro" id="IPR017451">
    <property type="entry name" value="F-box-assoc_interact_dom"/>
</dbReference>